<keyword evidence="1" id="KW-1133">Transmembrane helix</keyword>
<accession>A0ABU5LHK4</accession>
<evidence type="ECO:0000313" key="2">
    <source>
        <dbReference type="EMBL" id="MDZ7279191.1"/>
    </source>
</evidence>
<evidence type="ECO:0008006" key="4">
    <source>
        <dbReference type="Google" id="ProtNLM"/>
    </source>
</evidence>
<keyword evidence="1" id="KW-0472">Membrane</keyword>
<sequence length="81" mass="8267">MALVLWIIIGVAAGILKRRVFPGRPGGRVPTLVLAAIGALIGGYIATYFTTGELGTLHTAGLAAALVGAVLMLLVSAKLRI</sequence>
<dbReference type="RefSeq" id="WP_322543068.1">
    <property type="nucleotide sequence ID" value="NZ_JAOBTT010000001.1"/>
</dbReference>
<organism evidence="2 3">
    <name type="scientific">Pantoea eucrina</name>
    <dbReference type="NCBI Taxonomy" id="472693"/>
    <lineage>
        <taxon>Bacteria</taxon>
        <taxon>Pseudomonadati</taxon>
        <taxon>Pseudomonadota</taxon>
        <taxon>Gammaproteobacteria</taxon>
        <taxon>Enterobacterales</taxon>
        <taxon>Erwiniaceae</taxon>
        <taxon>Pantoea</taxon>
    </lineage>
</organism>
<keyword evidence="1" id="KW-0812">Transmembrane</keyword>
<feature type="transmembrane region" description="Helical" evidence="1">
    <location>
        <begin position="56"/>
        <end position="77"/>
    </location>
</feature>
<dbReference type="EMBL" id="JAOBTT010000001">
    <property type="protein sequence ID" value="MDZ7279191.1"/>
    <property type="molecule type" value="Genomic_DNA"/>
</dbReference>
<dbReference type="Proteomes" id="UP001288620">
    <property type="component" value="Unassembled WGS sequence"/>
</dbReference>
<evidence type="ECO:0000256" key="1">
    <source>
        <dbReference type="SAM" id="Phobius"/>
    </source>
</evidence>
<proteinExistence type="predicted"/>
<evidence type="ECO:0000313" key="3">
    <source>
        <dbReference type="Proteomes" id="UP001288620"/>
    </source>
</evidence>
<keyword evidence="3" id="KW-1185">Reference proteome</keyword>
<feature type="transmembrane region" description="Helical" evidence="1">
    <location>
        <begin position="29"/>
        <end position="49"/>
    </location>
</feature>
<comment type="caution">
    <text evidence="2">The sequence shown here is derived from an EMBL/GenBank/DDBJ whole genome shotgun (WGS) entry which is preliminary data.</text>
</comment>
<reference evidence="3" key="1">
    <citation type="submission" date="2023-07" db="EMBL/GenBank/DDBJ databases">
        <title>Structural and functional analysis of rice phyllospheric bacteria for their antimicrobial properties and defense elicitation against blast disease.</title>
        <authorList>
            <person name="Sahu K.P."/>
            <person name="Asharani P."/>
            <person name="Kumar M."/>
            <person name="Reddy B."/>
            <person name="Kumar A."/>
        </authorList>
    </citation>
    <scope>NUCLEOTIDE SEQUENCE [LARGE SCALE GENOMIC DNA]</scope>
    <source>
        <strain evidence="3">OsEp_Plm_30P10</strain>
    </source>
</reference>
<name>A0ABU5LHK4_9GAMM</name>
<gene>
    <name evidence="2" type="ORF">N4G40_13075</name>
</gene>
<protein>
    <recommendedName>
        <fullName evidence="4">GlsB/YeaQ/YmgE family stress response membrane protein</fullName>
    </recommendedName>
</protein>